<dbReference type="FunFam" id="3.30.70.3190:FF:000001">
    <property type="entry name" value="tRNA pseudouridine synthase Pus10"/>
    <property type="match status" value="1"/>
</dbReference>
<evidence type="ECO:0000313" key="7">
    <source>
        <dbReference type="EMBL" id="GMG17168.1"/>
    </source>
</evidence>
<dbReference type="EMBL" id="BSXT01018987">
    <property type="protein sequence ID" value="GMG17168.1"/>
    <property type="molecule type" value="Genomic_DNA"/>
</dbReference>
<dbReference type="Gene3D" id="3.30.70.2510">
    <property type="match status" value="1"/>
</dbReference>
<comment type="caution">
    <text evidence="7">The sequence shown here is derived from an EMBL/GenBank/DDBJ whole genome shotgun (WGS) entry which is preliminary data.</text>
</comment>
<dbReference type="GO" id="GO:0160148">
    <property type="term" value="F:tRNA pseudouridine(55) synthase activity"/>
    <property type="evidence" value="ECO:0007669"/>
    <property type="project" value="UniProtKB-EC"/>
</dbReference>
<keyword evidence="3" id="KW-0819">tRNA processing</keyword>
<dbReference type="OrthoDB" id="271937at2759"/>
<dbReference type="SUPFAM" id="SSF55120">
    <property type="entry name" value="Pseudouridine synthase"/>
    <property type="match status" value="1"/>
</dbReference>
<dbReference type="GO" id="GO:0031119">
    <property type="term" value="P:tRNA pseudouridine synthesis"/>
    <property type="evidence" value="ECO:0007669"/>
    <property type="project" value="TreeGrafter"/>
</dbReference>
<keyword evidence="4" id="KW-0413">Isomerase</keyword>
<sequence>MPDTIKSPPARLTTEPHAVATFERDSVYMQGRYLKFQRGLSQTPWVLDGERMGESSVEECIGDIALPFFRGSGYKFHTAGREDVDVHAKKAYLNQSEYDQIQNAVNDANNGAVEIVHVKSSNKDYFAGLQAGADSKKKTYWCEFLFLFPVRLHIHSDTNACHTFPTSCVVWSEGVLTPELIAKIDAIQDLTIQQQTPIRVLHRRTLMTRPKIIHAAKCEVLNKHYMLLRLTTSAGTYVKEFVHGDRGRTNPNVASILVSLEALSTLPIPFAYFLLLFVMSGLRRRYHSARC</sequence>
<keyword evidence="5" id="KW-0812">Transmembrane</keyword>
<dbReference type="GO" id="GO:0003723">
    <property type="term" value="F:RNA binding"/>
    <property type="evidence" value="ECO:0007669"/>
    <property type="project" value="InterPro"/>
</dbReference>
<dbReference type="EC" id="5.4.99.25" evidence="2"/>
<accession>A0A9W6YQC6</accession>
<dbReference type="InterPro" id="IPR020103">
    <property type="entry name" value="PsdUridine_synth_cat_dom_sf"/>
</dbReference>
<reference evidence="7" key="1">
    <citation type="submission" date="2023-04" db="EMBL/GenBank/DDBJ databases">
        <title>Phytophthora fragariaefolia NBRC 109709.</title>
        <authorList>
            <person name="Ichikawa N."/>
            <person name="Sato H."/>
            <person name="Tonouchi N."/>
        </authorList>
    </citation>
    <scope>NUCLEOTIDE SEQUENCE</scope>
    <source>
        <strain evidence="7">NBRC 109709</strain>
    </source>
</reference>
<proteinExistence type="inferred from homology"/>
<dbReference type="InterPro" id="IPR048741">
    <property type="entry name" value="Pus10-like_C"/>
</dbReference>
<evidence type="ECO:0000256" key="3">
    <source>
        <dbReference type="ARBA" id="ARBA00022694"/>
    </source>
</evidence>
<name>A0A9W6YQC6_9STRA</name>
<evidence type="ECO:0000256" key="4">
    <source>
        <dbReference type="ARBA" id="ARBA00023235"/>
    </source>
</evidence>
<dbReference type="PANTHER" id="PTHR21568:SF0">
    <property type="entry name" value="TRNA PSEUDOURIDINE SYNTHASE PUS10"/>
    <property type="match status" value="1"/>
</dbReference>
<dbReference type="Pfam" id="PF21238">
    <property type="entry name" value="Pus10_C"/>
    <property type="match status" value="2"/>
</dbReference>
<organism evidence="7 8">
    <name type="scientific">Phytophthora fragariaefolia</name>
    <dbReference type="NCBI Taxonomy" id="1490495"/>
    <lineage>
        <taxon>Eukaryota</taxon>
        <taxon>Sar</taxon>
        <taxon>Stramenopiles</taxon>
        <taxon>Oomycota</taxon>
        <taxon>Peronosporomycetes</taxon>
        <taxon>Peronosporales</taxon>
        <taxon>Peronosporaceae</taxon>
        <taxon>Phytophthora</taxon>
    </lineage>
</organism>
<evidence type="ECO:0000256" key="5">
    <source>
        <dbReference type="SAM" id="Phobius"/>
    </source>
</evidence>
<feature type="domain" description="Pus10-like C-terminal" evidence="6">
    <location>
        <begin position="28"/>
        <end position="145"/>
    </location>
</feature>
<dbReference type="AlphaFoldDB" id="A0A9W6YQC6"/>
<dbReference type="Proteomes" id="UP001165121">
    <property type="component" value="Unassembled WGS sequence"/>
</dbReference>
<evidence type="ECO:0000256" key="2">
    <source>
        <dbReference type="ARBA" id="ARBA00012787"/>
    </source>
</evidence>
<evidence type="ECO:0000256" key="1">
    <source>
        <dbReference type="ARBA" id="ARBA00009652"/>
    </source>
</evidence>
<dbReference type="PANTHER" id="PTHR21568">
    <property type="entry name" value="TRNA PSEUDOURIDINE SYNTHASE PUS10"/>
    <property type="match status" value="1"/>
</dbReference>
<feature type="transmembrane region" description="Helical" evidence="5">
    <location>
        <begin position="256"/>
        <end position="278"/>
    </location>
</feature>
<gene>
    <name evidence="7" type="ORF">Pfra01_003003300</name>
</gene>
<comment type="similarity">
    <text evidence="1">Belongs to the pseudouridine synthase Pus10 family.</text>
</comment>
<feature type="domain" description="Pus10-like C-terminal" evidence="6">
    <location>
        <begin position="167"/>
        <end position="257"/>
    </location>
</feature>
<evidence type="ECO:0000259" key="6">
    <source>
        <dbReference type="Pfam" id="PF21238"/>
    </source>
</evidence>
<protein>
    <recommendedName>
        <fullName evidence="2">tRNA pseudouridine(55) synthase</fullName>
        <ecNumber evidence="2">5.4.99.25</ecNumber>
    </recommendedName>
</protein>
<keyword evidence="5" id="KW-1133">Transmembrane helix</keyword>
<dbReference type="InterPro" id="IPR039894">
    <property type="entry name" value="Pus10-like"/>
</dbReference>
<keyword evidence="5" id="KW-0472">Membrane</keyword>
<evidence type="ECO:0000313" key="8">
    <source>
        <dbReference type="Proteomes" id="UP001165121"/>
    </source>
</evidence>
<keyword evidence="8" id="KW-1185">Reference proteome</keyword>
<dbReference type="Gene3D" id="3.30.70.3190">
    <property type="match status" value="1"/>
</dbReference>